<sequence length="96" mass="11076">MEDGQGPTSRAPHRVRWVPRHGGSEERVHDQVLSAVLVRTYKSTIRLCLYHKHTLTLSPLQLIFASGFSSRRLIESDKTEHPVWIPLVLRPHCTER</sequence>
<dbReference type="AlphaFoldDB" id="A0A6N2LK95"/>
<feature type="region of interest" description="Disordered" evidence="1">
    <location>
        <begin position="1"/>
        <end position="24"/>
    </location>
</feature>
<evidence type="ECO:0000256" key="1">
    <source>
        <dbReference type="SAM" id="MobiDB-lite"/>
    </source>
</evidence>
<gene>
    <name evidence="2" type="ORF">SVIM_LOCUS238093</name>
</gene>
<proteinExistence type="predicted"/>
<organism evidence="2">
    <name type="scientific">Salix viminalis</name>
    <name type="common">Common osier</name>
    <name type="synonym">Basket willow</name>
    <dbReference type="NCBI Taxonomy" id="40686"/>
    <lineage>
        <taxon>Eukaryota</taxon>
        <taxon>Viridiplantae</taxon>
        <taxon>Streptophyta</taxon>
        <taxon>Embryophyta</taxon>
        <taxon>Tracheophyta</taxon>
        <taxon>Spermatophyta</taxon>
        <taxon>Magnoliopsida</taxon>
        <taxon>eudicotyledons</taxon>
        <taxon>Gunneridae</taxon>
        <taxon>Pentapetalae</taxon>
        <taxon>rosids</taxon>
        <taxon>fabids</taxon>
        <taxon>Malpighiales</taxon>
        <taxon>Salicaceae</taxon>
        <taxon>Saliceae</taxon>
        <taxon>Salix</taxon>
    </lineage>
</organism>
<name>A0A6N2LK95_SALVM</name>
<dbReference type="EMBL" id="CAADRP010001552">
    <property type="protein sequence ID" value="VFU40882.1"/>
    <property type="molecule type" value="Genomic_DNA"/>
</dbReference>
<protein>
    <submittedName>
        <fullName evidence="2">Uncharacterized protein</fullName>
    </submittedName>
</protein>
<accession>A0A6N2LK95</accession>
<reference evidence="2" key="1">
    <citation type="submission" date="2019-03" db="EMBL/GenBank/DDBJ databases">
        <authorList>
            <person name="Mank J."/>
            <person name="Almeida P."/>
        </authorList>
    </citation>
    <scope>NUCLEOTIDE SEQUENCE</scope>
    <source>
        <strain evidence="2">78183</strain>
    </source>
</reference>
<evidence type="ECO:0000313" key="2">
    <source>
        <dbReference type="EMBL" id="VFU40882.1"/>
    </source>
</evidence>